<proteinExistence type="predicted"/>
<accession>A0A1I7CXC1</accession>
<reference evidence="5" key="1">
    <citation type="submission" date="2019-02" db="EMBL/GenBank/DDBJ databases">
        <authorList>
            <consortium name="Genoscope - CEA"/>
            <person name="William W."/>
        </authorList>
    </citation>
    <scope>NUCLEOTIDE SEQUENCE [LARGE SCALE GENOMIC DNA]</scope>
    <source>
        <strain evidence="5">YSy11</strain>
    </source>
</reference>
<dbReference type="RefSeq" id="WP_069901565.1">
    <property type="nucleotide sequence ID" value="NZ_FPBC01000009.1"/>
</dbReference>
<comment type="function">
    <text evidence="1">May be involved in the biogenesis of curli organelles.</text>
</comment>
<dbReference type="STRING" id="437900.GCA_001940335_02386"/>
<evidence type="ECO:0000313" key="5">
    <source>
        <dbReference type="EMBL" id="VEV98081.1"/>
    </source>
</evidence>
<sequence length="138" mass="14639">MNSKHIALSASFSILVSSAAALATELVYTPVNPTFGGNPLNGTWLLNRAQAQNDYDDPDAIDRSSFTGTTALERFSSQLESRLLSQLLTNIEAGNTGSLSTDSFLIDFVDVDGALSVQITDKLTGEISVIEVNGLNAN</sequence>
<dbReference type="InterPro" id="IPR018893">
    <property type="entry name" value="T8SS_CsgF"/>
</dbReference>
<gene>
    <name evidence="5" type="ORF">PMYSY11_3037</name>
</gene>
<dbReference type="EMBL" id="LR215729">
    <property type="protein sequence ID" value="VEV98081.1"/>
    <property type="molecule type" value="Genomic_DNA"/>
</dbReference>
<evidence type="ECO:0000256" key="4">
    <source>
        <dbReference type="SAM" id="SignalP"/>
    </source>
</evidence>
<name>A0A1I7CXC1_9PSED</name>
<feature type="chain" id="PRO_5041051573" description="Curli production assembly/transport component CsgF" evidence="4">
    <location>
        <begin position="24"/>
        <end position="138"/>
    </location>
</feature>
<evidence type="ECO:0000256" key="3">
    <source>
        <dbReference type="ARBA" id="ARBA00022729"/>
    </source>
</evidence>
<evidence type="ECO:0000256" key="2">
    <source>
        <dbReference type="ARBA" id="ARBA00014031"/>
    </source>
</evidence>
<dbReference type="AlphaFoldDB" id="A0A1I7CXC1"/>
<protein>
    <recommendedName>
        <fullName evidence="2">Curli production assembly/transport component CsgF</fullName>
    </recommendedName>
</protein>
<dbReference type="Pfam" id="PF10614">
    <property type="entry name" value="CsgF"/>
    <property type="match status" value="1"/>
</dbReference>
<feature type="signal peptide" evidence="4">
    <location>
        <begin position="1"/>
        <end position="23"/>
    </location>
</feature>
<organism evidence="5">
    <name type="scientific">Pseudomonas marincola</name>
    <dbReference type="NCBI Taxonomy" id="437900"/>
    <lineage>
        <taxon>Bacteria</taxon>
        <taxon>Pseudomonadati</taxon>
        <taxon>Pseudomonadota</taxon>
        <taxon>Gammaproteobacteria</taxon>
        <taxon>Pseudomonadales</taxon>
        <taxon>Pseudomonadaceae</taxon>
        <taxon>Pseudomonas</taxon>
    </lineage>
</organism>
<keyword evidence="3 4" id="KW-0732">Signal</keyword>
<evidence type="ECO:0000256" key="1">
    <source>
        <dbReference type="ARBA" id="ARBA00003989"/>
    </source>
</evidence>